<dbReference type="EMBL" id="UGQS01000002">
    <property type="protein sequence ID" value="STZ76533.1"/>
    <property type="molecule type" value="Genomic_DNA"/>
</dbReference>
<accession>A0A378UIH7</accession>
<keyword evidence="3" id="KW-0238">DNA-binding</keyword>
<reference evidence="5 6" key="1">
    <citation type="submission" date="2018-06" db="EMBL/GenBank/DDBJ databases">
        <authorList>
            <consortium name="Pathogen Informatics"/>
            <person name="Doyle S."/>
        </authorList>
    </citation>
    <scope>NUCLEOTIDE SEQUENCE [LARGE SCALE GENOMIC DNA]</scope>
    <source>
        <strain evidence="5 6">NCTC10295</strain>
    </source>
</reference>
<dbReference type="InterPro" id="IPR044946">
    <property type="entry name" value="Restrct_endonuc_typeI_TRD_sf"/>
</dbReference>
<dbReference type="AlphaFoldDB" id="A0A378UIH7"/>
<evidence type="ECO:0000256" key="2">
    <source>
        <dbReference type="ARBA" id="ARBA00022747"/>
    </source>
</evidence>
<dbReference type="Gene3D" id="1.10.287.1120">
    <property type="entry name" value="Bipartite methylase S protein"/>
    <property type="match status" value="1"/>
</dbReference>
<name>A0A378UIH7_BERDE</name>
<sequence length="435" mass="48912">MNRYEQYKERGIAWLGEIPEHWEVKRLRFLLDLNPVKSELNLPEDTLVSFIPMEAVNLDKNLTLSQEKNLDEVYKGYTYFKNDDVVLAKITPCFENGKAAIAQNLTNGIAFGTTELHVLRAKTIINNQFLYYLIKSDVFMKVGESEMYGAGGQKRISEEFVKNFSVGLPPLPEQTAIADYLDKQLGDIDALIAKQQTLLTLLAEQRAATITTAVTKGLNPNTPMKNSGVAWLRDIPEHWEVKRLKFLGEIILGLTYSPENITNEDNGTLVLRSSNVQDGKLVFDDNVFVNSEIPQKIITTENDILICSRNGSRALIGKCALIEGKGLNQAFGAFMTVYRTPYRKFIYYALNSEIFKSQLGLFLTSTINQLTTQVLGNFNIAFPPLSEQTAIADYLDQKTAEIDRLTDTVNQTIGRLKEYRTALITQAVTGKIKVV</sequence>
<dbReference type="RefSeq" id="WP_066076294.1">
    <property type="nucleotide sequence ID" value="NZ_CP181246.1"/>
</dbReference>
<dbReference type="Gene3D" id="3.90.220.20">
    <property type="entry name" value="DNA methylase specificity domains"/>
    <property type="match status" value="2"/>
</dbReference>
<evidence type="ECO:0000256" key="3">
    <source>
        <dbReference type="ARBA" id="ARBA00023125"/>
    </source>
</evidence>
<evidence type="ECO:0000259" key="4">
    <source>
        <dbReference type="Pfam" id="PF01420"/>
    </source>
</evidence>
<dbReference type="CDD" id="cd17265">
    <property type="entry name" value="RMtype1_S_Eco4255III-TRD2-CR2_like"/>
    <property type="match status" value="1"/>
</dbReference>
<keyword evidence="6" id="KW-1185">Reference proteome</keyword>
<dbReference type="Proteomes" id="UP000254651">
    <property type="component" value="Unassembled WGS sequence"/>
</dbReference>
<dbReference type="CDD" id="cd17260">
    <property type="entry name" value="RMtype1_S_EcoEI-TRD1-CR1_like"/>
    <property type="match status" value="1"/>
</dbReference>
<gene>
    <name evidence="5" type="primary">hsdS</name>
    <name evidence="5" type="ORF">NCTC10295_01307</name>
</gene>
<feature type="domain" description="Type I restriction modification DNA specificity" evidence="4">
    <location>
        <begin position="19"/>
        <end position="193"/>
    </location>
</feature>
<comment type="similarity">
    <text evidence="1">Belongs to the type-I restriction system S methylase family.</text>
</comment>
<dbReference type="PANTHER" id="PTHR43140:SF1">
    <property type="entry name" value="TYPE I RESTRICTION ENZYME ECOKI SPECIFICITY SUBUNIT"/>
    <property type="match status" value="1"/>
</dbReference>
<organism evidence="5 6">
    <name type="scientific">Bergeriella denitrificans</name>
    <name type="common">Neisseria denitrificans</name>
    <dbReference type="NCBI Taxonomy" id="494"/>
    <lineage>
        <taxon>Bacteria</taxon>
        <taxon>Pseudomonadati</taxon>
        <taxon>Pseudomonadota</taxon>
        <taxon>Betaproteobacteria</taxon>
        <taxon>Neisseriales</taxon>
        <taxon>Neisseriaceae</taxon>
        <taxon>Bergeriella</taxon>
    </lineage>
</organism>
<evidence type="ECO:0000313" key="6">
    <source>
        <dbReference type="Proteomes" id="UP000254651"/>
    </source>
</evidence>
<feature type="domain" description="Type I restriction modification DNA specificity" evidence="4">
    <location>
        <begin position="236"/>
        <end position="413"/>
    </location>
</feature>
<keyword evidence="2" id="KW-0680">Restriction system</keyword>
<dbReference type="GO" id="GO:0009307">
    <property type="term" value="P:DNA restriction-modification system"/>
    <property type="evidence" value="ECO:0007669"/>
    <property type="project" value="UniProtKB-KW"/>
</dbReference>
<evidence type="ECO:0000256" key="1">
    <source>
        <dbReference type="ARBA" id="ARBA00010923"/>
    </source>
</evidence>
<dbReference type="PANTHER" id="PTHR43140">
    <property type="entry name" value="TYPE-1 RESTRICTION ENZYME ECOKI SPECIFICITY PROTEIN"/>
    <property type="match status" value="1"/>
</dbReference>
<dbReference type="REBASE" id="378206">
    <property type="entry name" value="S.Bde10295I"/>
</dbReference>
<dbReference type="GO" id="GO:0003677">
    <property type="term" value="F:DNA binding"/>
    <property type="evidence" value="ECO:0007669"/>
    <property type="project" value="UniProtKB-KW"/>
</dbReference>
<proteinExistence type="inferred from homology"/>
<dbReference type="Pfam" id="PF01420">
    <property type="entry name" value="Methylase_S"/>
    <property type="match status" value="2"/>
</dbReference>
<dbReference type="InterPro" id="IPR000055">
    <property type="entry name" value="Restrct_endonuc_typeI_TRD"/>
</dbReference>
<dbReference type="SUPFAM" id="SSF116734">
    <property type="entry name" value="DNA methylase specificity domain"/>
    <property type="match status" value="2"/>
</dbReference>
<evidence type="ECO:0000313" key="5">
    <source>
        <dbReference type="EMBL" id="STZ76533.1"/>
    </source>
</evidence>
<dbReference type="InterPro" id="IPR051212">
    <property type="entry name" value="Type-I_RE_S_subunit"/>
</dbReference>
<protein>
    <submittedName>
        <fullName evidence="5">Type I restriction enzyme EcoKI specificity protein</fullName>
    </submittedName>
</protein>